<dbReference type="PANTHER" id="PTHR21011:SF1">
    <property type="entry name" value="SMALL RIBOSOMAL SUBUNIT PROTEIN BS6M"/>
    <property type="match status" value="1"/>
</dbReference>
<sequence length="96" mass="11450">MKKYEAMYVFYPETSEEARNKFLDRIKSVIEAQEGKVTNTDDWGLRKLAYQIKFKTEGYYFLMNFEAEEAVILELTRIARITDVLLRHMIVTDEDK</sequence>
<dbReference type="EMBL" id="CP096649">
    <property type="protein sequence ID" value="UQK59271.1"/>
    <property type="molecule type" value="Genomic_DNA"/>
</dbReference>
<dbReference type="KEGG" id="fms:M1R53_00965"/>
<dbReference type="InterPro" id="IPR020814">
    <property type="entry name" value="Ribosomal_S6_plastid/chlpt"/>
</dbReference>
<dbReference type="AlphaFoldDB" id="A0A9E7DJY2"/>
<proteinExistence type="inferred from homology"/>
<comment type="function">
    <text evidence="2 4">Binds together with bS18 to 16S ribosomal RNA.</text>
</comment>
<dbReference type="Proteomes" id="UP000831151">
    <property type="component" value="Chromosome"/>
</dbReference>
<dbReference type="GO" id="GO:0005737">
    <property type="term" value="C:cytoplasm"/>
    <property type="evidence" value="ECO:0007669"/>
    <property type="project" value="UniProtKB-ARBA"/>
</dbReference>
<keyword evidence="6" id="KW-1185">Reference proteome</keyword>
<evidence type="ECO:0000256" key="2">
    <source>
        <dbReference type="ARBA" id="ARBA00035104"/>
    </source>
</evidence>
<keyword evidence="4" id="KW-0699">rRNA-binding</keyword>
<dbReference type="InterPro" id="IPR035980">
    <property type="entry name" value="Ribosomal_bS6_sf"/>
</dbReference>
<keyword evidence="4 5" id="KW-0689">Ribosomal protein</keyword>
<dbReference type="InterPro" id="IPR000529">
    <property type="entry name" value="Ribosomal_bS6"/>
</dbReference>
<evidence type="ECO:0000313" key="6">
    <source>
        <dbReference type="Proteomes" id="UP000831151"/>
    </source>
</evidence>
<evidence type="ECO:0000256" key="1">
    <source>
        <dbReference type="ARBA" id="ARBA00009512"/>
    </source>
</evidence>
<keyword evidence="4" id="KW-0694">RNA-binding</keyword>
<dbReference type="PANTHER" id="PTHR21011">
    <property type="entry name" value="MITOCHONDRIAL 28S RIBOSOMAL PROTEIN S6"/>
    <property type="match status" value="1"/>
</dbReference>
<keyword evidence="4" id="KW-0687">Ribonucleoprotein</keyword>
<dbReference type="GO" id="GO:1990904">
    <property type="term" value="C:ribonucleoprotein complex"/>
    <property type="evidence" value="ECO:0007669"/>
    <property type="project" value="UniProtKB-KW"/>
</dbReference>
<dbReference type="RefSeq" id="WP_019214268.1">
    <property type="nucleotide sequence ID" value="NZ_CP096649.1"/>
</dbReference>
<reference evidence="5" key="1">
    <citation type="submission" date="2022-04" db="EMBL/GenBank/DDBJ databases">
        <title>Complete genome sequences of Ezakiella coagulans and Fenollaria massiliensis.</title>
        <authorList>
            <person name="France M.T."/>
            <person name="Clifford J."/>
            <person name="Narina S."/>
            <person name="Rutt L."/>
            <person name="Ravel J."/>
        </authorList>
    </citation>
    <scope>NUCLEOTIDE SEQUENCE</scope>
    <source>
        <strain evidence="5">C0061C2</strain>
    </source>
</reference>
<dbReference type="CDD" id="cd00473">
    <property type="entry name" value="bS6"/>
    <property type="match status" value="1"/>
</dbReference>
<dbReference type="GO" id="GO:0005840">
    <property type="term" value="C:ribosome"/>
    <property type="evidence" value="ECO:0007669"/>
    <property type="project" value="UniProtKB-KW"/>
</dbReference>
<evidence type="ECO:0000313" key="5">
    <source>
        <dbReference type="EMBL" id="UQK59271.1"/>
    </source>
</evidence>
<name>A0A9E7DJY2_9FIRM</name>
<dbReference type="NCBIfam" id="TIGR00166">
    <property type="entry name" value="S6"/>
    <property type="match status" value="1"/>
</dbReference>
<gene>
    <name evidence="4 5" type="primary">rpsF</name>
    <name evidence="5" type="ORF">M1R53_00965</name>
</gene>
<dbReference type="GO" id="GO:0070181">
    <property type="term" value="F:small ribosomal subunit rRNA binding"/>
    <property type="evidence" value="ECO:0007669"/>
    <property type="project" value="TreeGrafter"/>
</dbReference>
<dbReference type="GO" id="GO:0006412">
    <property type="term" value="P:translation"/>
    <property type="evidence" value="ECO:0007669"/>
    <property type="project" value="UniProtKB-UniRule"/>
</dbReference>
<accession>A0A9E7DJY2</accession>
<dbReference type="SUPFAM" id="SSF54995">
    <property type="entry name" value="Ribosomal protein S6"/>
    <property type="match status" value="1"/>
</dbReference>
<dbReference type="HAMAP" id="MF_00360">
    <property type="entry name" value="Ribosomal_bS6"/>
    <property type="match status" value="1"/>
</dbReference>
<evidence type="ECO:0000256" key="3">
    <source>
        <dbReference type="ARBA" id="ARBA00035294"/>
    </source>
</evidence>
<dbReference type="InterPro" id="IPR014717">
    <property type="entry name" value="Transl_elong_EF1B/ribsomal_bS6"/>
</dbReference>
<organism evidence="5 6">
    <name type="scientific">Fenollaria massiliensis</name>
    <dbReference type="NCBI Taxonomy" id="938288"/>
    <lineage>
        <taxon>Bacteria</taxon>
        <taxon>Bacillati</taxon>
        <taxon>Bacillota</taxon>
        <taxon>Clostridia</taxon>
        <taxon>Eubacteriales</taxon>
        <taxon>Fenollaria</taxon>
    </lineage>
</organism>
<evidence type="ECO:0000256" key="4">
    <source>
        <dbReference type="HAMAP-Rule" id="MF_00360"/>
    </source>
</evidence>
<dbReference type="GO" id="GO:0003735">
    <property type="term" value="F:structural constituent of ribosome"/>
    <property type="evidence" value="ECO:0007669"/>
    <property type="project" value="InterPro"/>
</dbReference>
<dbReference type="Gene3D" id="3.30.70.60">
    <property type="match status" value="1"/>
</dbReference>
<dbReference type="Pfam" id="PF01250">
    <property type="entry name" value="Ribosomal_S6"/>
    <property type="match status" value="1"/>
</dbReference>
<comment type="similarity">
    <text evidence="1 4">Belongs to the bacterial ribosomal protein bS6 family.</text>
</comment>
<protein>
    <recommendedName>
        <fullName evidence="3 4">Small ribosomal subunit protein bS6</fullName>
    </recommendedName>
</protein>